<reference evidence="1 2" key="1">
    <citation type="journal article" date="2020" name="Cell">
        <title>Large-Scale Comparative Analyses of Tick Genomes Elucidate Their Genetic Diversity and Vector Capacities.</title>
        <authorList>
            <consortium name="Tick Genome and Microbiome Consortium (TIGMIC)"/>
            <person name="Jia N."/>
            <person name="Wang J."/>
            <person name="Shi W."/>
            <person name="Du L."/>
            <person name="Sun Y."/>
            <person name="Zhan W."/>
            <person name="Jiang J.F."/>
            <person name="Wang Q."/>
            <person name="Zhang B."/>
            <person name="Ji P."/>
            <person name="Bell-Sakyi L."/>
            <person name="Cui X.M."/>
            <person name="Yuan T.T."/>
            <person name="Jiang B.G."/>
            <person name="Yang W.F."/>
            <person name="Lam T.T."/>
            <person name="Chang Q.C."/>
            <person name="Ding S.J."/>
            <person name="Wang X.J."/>
            <person name="Zhu J.G."/>
            <person name="Ruan X.D."/>
            <person name="Zhao L."/>
            <person name="Wei J.T."/>
            <person name="Ye R.Z."/>
            <person name="Que T.C."/>
            <person name="Du C.H."/>
            <person name="Zhou Y.H."/>
            <person name="Cheng J.X."/>
            <person name="Dai P.F."/>
            <person name="Guo W.B."/>
            <person name="Han X.H."/>
            <person name="Huang E.J."/>
            <person name="Li L.F."/>
            <person name="Wei W."/>
            <person name="Gao Y.C."/>
            <person name="Liu J.Z."/>
            <person name="Shao H.Z."/>
            <person name="Wang X."/>
            <person name="Wang C.C."/>
            <person name="Yang T.C."/>
            <person name="Huo Q.B."/>
            <person name="Li W."/>
            <person name="Chen H.Y."/>
            <person name="Chen S.E."/>
            <person name="Zhou L.G."/>
            <person name="Ni X.B."/>
            <person name="Tian J.H."/>
            <person name="Sheng Y."/>
            <person name="Liu T."/>
            <person name="Pan Y.S."/>
            <person name="Xia L.Y."/>
            <person name="Li J."/>
            <person name="Zhao F."/>
            <person name="Cao W.C."/>
        </authorList>
    </citation>
    <scope>NUCLEOTIDE SEQUENCE [LARGE SCALE GENOMIC DNA]</scope>
    <source>
        <strain evidence="1">HaeL-2018</strain>
    </source>
</reference>
<sequence>MAPSRPTRSRTREEEFVPVLTRYQTILTKKKAQLNALQIKKSPKKQNLEAERCCHVFAAVALQRCVPERRVWMLPRLPSWYDTMVPTLPEADFKANFRVTRQTFAFTQDGVLCCTNKTRICNPAFRY</sequence>
<dbReference type="VEuPathDB" id="VectorBase:HLOH_054396"/>
<dbReference type="EMBL" id="JABSTR010000008">
    <property type="protein sequence ID" value="KAH9378308.1"/>
    <property type="molecule type" value="Genomic_DNA"/>
</dbReference>
<keyword evidence="2" id="KW-1185">Reference proteome</keyword>
<dbReference type="AlphaFoldDB" id="A0A9J6GVR4"/>
<name>A0A9J6GVR4_HAELO</name>
<protein>
    <submittedName>
        <fullName evidence="1">Uncharacterized protein</fullName>
    </submittedName>
</protein>
<dbReference type="Proteomes" id="UP000821853">
    <property type="component" value="Unassembled WGS sequence"/>
</dbReference>
<evidence type="ECO:0000313" key="2">
    <source>
        <dbReference type="Proteomes" id="UP000821853"/>
    </source>
</evidence>
<organism evidence="1 2">
    <name type="scientific">Haemaphysalis longicornis</name>
    <name type="common">Bush tick</name>
    <dbReference type="NCBI Taxonomy" id="44386"/>
    <lineage>
        <taxon>Eukaryota</taxon>
        <taxon>Metazoa</taxon>
        <taxon>Ecdysozoa</taxon>
        <taxon>Arthropoda</taxon>
        <taxon>Chelicerata</taxon>
        <taxon>Arachnida</taxon>
        <taxon>Acari</taxon>
        <taxon>Parasitiformes</taxon>
        <taxon>Ixodida</taxon>
        <taxon>Ixodoidea</taxon>
        <taxon>Ixodidae</taxon>
        <taxon>Haemaphysalinae</taxon>
        <taxon>Haemaphysalis</taxon>
    </lineage>
</organism>
<accession>A0A9J6GVR4</accession>
<proteinExistence type="predicted"/>
<gene>
    <name evidence="1" type="ORF">HPB48_003326</name>
</gene>
<evidence type="ECO:0000313" key="1">
    <source>
        <dbReference type="EMBL" id="KAH9378308.1"/>
    </source>
</evidence>
<comment type="caution">
    <text evidence="1">The sequence shown here is derived from an EMBL/GenBank/DDBJ whole genome shotgun (WGS) entry which is preliminary data.</text>
</comment>